<dbReference type="Proteomes" id="UP000054683">
    <property type="component" value="Unassembled WGS sequence"/>
</dbReference>
<dbReference type="EMBL" id="FCOK02000126">
    <property type="protein sequence ID" value="SAL72848.1"/>
    <property type="molecule type" value="Genomic_DNA"/>
</dbReference>
<name>A0A158JVL6_9BURK</name>
<proteinExistence type="predicted"/>
<reference evidence="1 2" key="1">
    <citation type="submission" date="2016-01" db="EMBL/GenBank/DDBJ databases">
        <authorList>
            <person name="Oliw E.H."/>
        </authorList>
    </citation>
    <scope>NUCLEOTIDE SEQUENCE [LARGE SCALE GENOMIC DNA]</scope>
    <source>
        <strain evidence="1">LMG 27134</strain>
    </source>
</reference>
<sequence>MVFYIGDGNGQTRGQSGRRHQTALVTVKHAVAKEPRKPPTGLTRDQAGFGQTGLTGLDSRFVFFARANADDTLDVGHEDLAVTDLAGASRTDDGVNNLIRL</sequence>
<gene>
    <name evidence="1" type="ORF">AWB69_08878</name>
</gene>
<evidence type="ECO:0000313" key="2">
    <source>
        <dbReference type="Proteomes" id="UP000054683"/>
    </source>
</evidence>
<protein>
    <submittedName>
        <fullName evidence="1">Uncharacterized protein</fullName>
    </submittedName>
</protein>
<dbReference type="AlphaFoldDB" id="A0A158JVL6"/>
<accession>A0A158JVL6</accession>
<organism evidence="1 2">
    <name type="scientific">Caballeronia udeis</name>
    <dbReference type="NCBI Taxonomy" id="1232866"/>
    <lineage>
        <taxon>Bacteria</taxon>
        <taxon>Pseudomonadati</taxon>
        <taxon>Pseudomonadota</taxon>
        <taxon>Betaproteobacteria</taxon>
        <taxon>Burkholderiales</taxon>
        <taxon>Burkholderiaceae</taxon>
        <taxon>Caballeronia</taxon>
    </lineage>
</organism>
<evidence type="ECO:0000313" key="1">
    <source>
        <dbReference type="EMBL" id="SAL72848.1"/>
    </source>
</evidence>